<protein>
    <submittedName>
        <fullName evidence="1">Uncharacterized protein</fullName>
    </submittedName>
</protein>
<reference evidence="2" key="1">
    <citation type="submission" date="2013-09" db="EMBL/GenBank/DDBJ databases">
        <title>Corchorus olitorius genome sequencing.</title>
        <authorList>
            <person name="Alam M."/>
            <person name="Haque M.S."/>
            <person name="Islam M.S."/>
            <person name="Emdad E.M."/>
            <person name="Islam M.M."/>
            <person name="Ahmed B."/>
            <person name="Halim A."/>
            <person name="Hossen Q.M.M."/>
            <person name="Hossain M.Z."/>
            <person name="Ahmed R."/>
            <person name="Khan M.M."/>
            <person name="Islam R."/>
            <person name="Rashid M.M."/>
            <person name="Khan S.A."/>
            <person name="Rahman M.S."/>
            <person name="Alam M."/>
            <person name="Yahiya A.S."/>
            <person name="Khan M.S."/>
            <person name="Azam M.S."/>
            <person name="Haque T."/>
            <person name="Lashkar M.Z.H."/>
            <person name="Akhand A.I."/>
            <person name="Morshed G."/>
            <person name="Roy S."/>
            <person name="Uddin K.S."/>
            <person name="Rabeya T."/>
            <person name="Hossain A.S."/>
            <person name="Chowdhury A."/>
            <person name="Snigdha A.R."/>
            <person name="Mortoza M.S."/>
            <person name="Matin S.A."/>
            <person name="Hoque S.M.E."/>
            <person name="Islam M.K."/>
            <person name="Roy D.K."/>
            <person name="Haider R."/>
            <person name="Moosa M.M."/>
            <person name="Elias S.M."/>
            <person name="Hasan A.M."/>
            <person name="Jahan S."/>
            <person name="Shafiuddin M."/>
            <person name="Mahmood N."/>
            <person name="Shommy N.S."/>
        </authorList>
    </citation>
    <scope>NUCLEOTIDE SEQUENCE [LARGE SCALE GENOMIC DNA]</scope>
    <source>
        <strain evidence="2">cv. O-4</strain>
    </source>
</reference>
<organism evidence="1 2">
    <name type="scientific">Corchorus olitorius</name>
    <dbReference type="NCBI Taxonomy" id="93759"/>
    <lineage>
        <taxon>Eukaryota</taxon>
        <taxon>Viridiplantae</taxon>
        <taxon>Streptophyta</taxon>
        <taxon>Embryophyta</taxon>
        <taxon>Tracheophyta</taxon>
        <taxon>Spermatophyta</taxon>
        <taxon>Magnoliopsida</taxon>
        <taxon>eudicotyledons</taxon>
        <taxon>Gunneridae</taxon>
        <taxon>Pentapetalae</taxon>
        <taxon>rosids</taxon>
        <taxon>malvids</taxon>
        <taxon>Malvales</taxon>
        <taxon>Malvaceae</taxon>
        <taxon>Grewioideae</taxon>
        <taxon>Apeibeae</taxon>
        <taxon>Corchorus</taxon>
    </lineage>
</organism>
<dbReference type="OrthoDB" id="1577729at2759"/>
<keyword evidence="2" id="KW-1185">Reference proteome</keyword>
<name>A0A1R3KC27_9ROSI</name>
<proteinExistence type="predicted"/>
<evidence type="ECO:0000313" key="2">
    <source>
        <dbReference type="Proteomes" id="UP000187203"/>
    </source>
</evidence>
<gene>
    <name evidence="1" type="ORF">COLO4_09473</name>
</gene>
<dbReference type="Proteomes" id="UP000187203">
    <property type="component" value="Unassembled WGS sequence"/>
</dbReference>
<sequence length="125" mass="14126">MADTVRVHGAANVHVNHREKLGRFLSDLHKFAVDFAVNVSRKGFTDGRKLYGILQDRFRAGPTSKLEAEKPVMEEMQLEKTVIVKNEVKQQNKTAGKESVAGPEGVKELALQNPMRNRIFIRSRL</sequence>
<comment type="caution">
    <text evidence="1">The sequence shown here is derived from an EMBL/GenBank/DDBJ whole genome shotgun (WGS) entry which is preliminary data.</text>
</comment>
<dbReference type="EMBL" id="AWUE01014241">
    <property type="protein sequence ID" value="OMP04589.1"/>
    <property type="molecule type" value="Genomic_DNA"/>
</dbReference>
<evidence type="ECO:0000313" key="1">
    <source>
        <dbReference type="EMBL" id="OMP04589.1"/>
    </source>
</evidence>
<accession>A0A1R3KC27</accession>
<dbReference type="AlphaFoldDB" id="A0A1R3KC27"/>